<evidence type="ECO:0000313" key="7">
    <source>
        <dbReference type="Proteomes" id="UP000618445"/>
    </source>
</evidence>
<organism evidence="6 7">
    <name type="scientific">Phormidium tenue FACHB-1050</name>
    <dbReference type="NCBI Taxonomy" id="2692857"/>
    <lineage>
        <taxon>Bacteria</taxon>
        <taxon>Bacillati</taxon>
        <taxon>Cyanobacteriota</taxon>
        <taxon>Cyanophyceae</taxon>
        <taxon>Oscillatoriophycideae</taxon>
        <taxon>Oscillatoriales</taxon>
        <taxon>Oscillatoriaceae</taxon>
        <taxon>Phormidium</taxon>
    </lineage>
</organism>
<comment type="caution">
    <text evidence="6">The sequence shown here is derived from an EMBL/GenBank/DDBJ whole genome shotgun (WGS) entry which is preliminary data.</text>
</comment>
<keyword evidence="4 5" id="KW-0472">Membrane</keyword>
<keyword evidence="3 5" id="KW-1133">Transmembrane helix</keyword>
<gene>
    <name evidence="6" type="ORF">H6G05_21895</name>
</gene>
<dbReference type="Gene3D" id="1.20.120.1630">
    <property type="match status" value="1"/>
</dbReference>
<reference evidence="6 7" key="1">
    <citation type="journal article" date="2020" name="ISME J.">
        <title>Comparative genomics reveals insights into cyanobacterial evolution and habitat adaptation.</title>
        <authorList>
            <person name="Chen M.Y."/>
            <person name="Teng W.K."/>
            <person name="Zhao L."/>
            <person name="Hu C.X."/>
            <person name="Zhou Y.K."/>
            <person name="Han B.P."/>
            <person name="Song L.R."/>
            <person name="Shu W.S."/>
        </authorList>
    </citation>
    <scope>NUCLEOTIDE SEQUENCE [LARGE SCALE GENOMIC DNA]</scope>
    <source>
        <strain evidence="6 7">FACHB-1050</strain>
    </source>
</reference>
<dbReference type="InterPro" id="IPR007318">
    <property type="entry name" value="Phopholipid_MeTrfase"/>
</dbReference>
<keyword evidence="2 5" id="KW-0812">Transmembrane</keyword>
<dbReference type="RefSeq" id="WP_190581531.1">
    <property type="nucleotide sequence ID" value="NZ_CAWPQU010000049.1"/>
</dbReference>
<evidence type="ECO:0000256" key="2">
    <source>
        <dbReference type="ARBA" id="ARBA00022692"/>
    </source>
</evidence>
<dbReference type="PANTHER" id="PTHR12714:SF24">
    <property type="entry name" value="SLR1182 PROTEIN"/>
    <property type="match status" value="1"/>
</dbReference>
<name>A0ABR8CFJ1_9CYAN</name>
<comment type="subcellular location">
    <subcellularLocation>
        <location evidence="1">Endomembrane system</location>
        <topology evidence="1">Multi-pass membrane protein</topology>
    </subcellularLocation>
</comment>
<protein>
    <submittedName>
        <fullName evidence="6">Isoprenylcysteine carboxylmethyltransferase family protein</fullName>
    </submittedName>
</protein>
<proteinExistence type="predicted"/>
<dbReference type="PANTHER" id="PTHR12714">
    <property type="entry name" value="PROTEIN-S ISOPRENYLCYSTEINE O-METHYLTRANSFERASE"/>
    <property type="match status" value="1"/>
</dbReference>
<keyword evidence="7" id="KW-1185">Reference proteome</keyword>
<feature type="transmembrane region" description="Helical" evidence="5">
    <location>
        <begin position="20"/>
        <end position="38"/>
    </location>
</feature>
<sequence>MKLLSDWGITSDWWRGLRGEYWVIAQGVLLFCFAILPNEQPSFINIDSPVWNYSSLGLTVVFGVGAMILLGRSLFDLGQNLTPLPHPRDEGQLVQTGIYSVVRHPLYSGVIFLAFTYASWQISWVHFLGAIALFIFFDAKARKEEVWLTDKFPAYSTYCTSVKKLIPWIY</sequence>
<feature type="transmembrane region" description="Helical" evidence="5">
    <location>
        <begin position="50"/>
        <end position="75"/>
    </location>
</feature>
<evidence type="ECO:0000313" key="6">
    <source>
        <dbReference type="EMBL" id="MBD2319479.1"/>
    </source>
</evidence>
<evidence type="ECO:0000256" key="1">
    <source>
        <dbReference type="ARBA" id="ARBA00004127"/>
    </source>
</evidence>
<evidence type="ECO:0000256" key="4">
    <source>
        <dbReference type="ARBA" id="ARBA00023136"/>
    </source>
</evidence>
<dbReference type="Proteomes" id="UP000618445">
    <property type="component" value="Unassembled WGS sequence"/>
</dbReference>
<feature type="transmembrane region" description="Helical" evidence="5">
    <location>
        <begin position="110"/>
        <end position="137"/>
    </location>
</feature>
<dbReference type="EMBL" id="JACJQY010000053">
    <property type="protein sequence ID" value="MBD2319479.1"/>
    <property type="molecule type" value="Genomic_DNA"/>
</dbReference>
<accession>A0ABR8CFJ1</accession>
<dbReference type="Pfam" id="PF04191">
    <property type="entry name" value="PEMT"/>
    <property type="match status" value="1"/>
</dbReference>
<evidence type="ECO:0000256" key="3">
    <source>
        <dbReference type="ARBA" id="ARBA00022989"/>
    </source>
</evidence>
<evidence type="ECO:0000256" key="5">
    <source>
        <dbReference type="SAM" id="Phobius"/>
    </source>
</evidence>